<dbReference type="AlphaFoldDB" id="A0A0F2DU00"/>
<evidence type="ECO:0000313" key="2">
    <source>
        <dbReference type="Proteomes" id="UP000033590"/>
    </source>
</evidence>
<proteinExistence type="predicted"/>
<gene>
    <name evidence="1" type="ORF">TZ93_01575</name>
</gene>
<reference evidence="1 2" key="1">
    <citation type="submission" date="2015-02" db="EMBL/GenBank/DDBJ databases">
        <title>Evolution of amylase-binding proteins of oral streptococcal species.</title>
        <authorList>
            <person name="Haase E.M."/>
        </authorList>
    </citation>
    <scope>NUCLEOTIDE SEQUENCE [LARGE SCALE GENOMIC DNA]</scope>
    <source>
        <strain evidence="1 2">SK145</strain>
    </source>
</reference>
<evidence type="ECO:0000313" key="1">
    <source>
        <dbReference type="EMBL" id="KJQ73689.1"/>
    </source>
</evidence>
<sequence length="34" mass="4049">MTKDIKEMAQAEDDLLYMEQPKQAEFIKNYKARA</sequence>
<name>A0A0F2DU00_STRMT</name>
<dbReference type="Proteomes" id="UP000033590">
    <property type="component" value="Unassembled WGS sequence"/>
</dbReference>
<dbReference type="PATRIC" id="fig|28037.215.peg.1544"/>
<dbReference type="EMBL" id="JYGS01000006">
    <property type="protein sequence ID" value="KJQ73689.1"/>
    <property type="molecule type" value="Genomic_DNA"/>
</dbReference>
<organism evidence="1 2">
    <name type="scientific">Streptococcus mitis</name>
    <dbReference type="NCBI Taxonomy" id="28037"/>
    <lineage>
        <taxon>Bacteria</taxon>
        <taxon>Bacillati</taxon>
        <taxon>Bacillota</taxon>
        <taxon>Bacilli</taxon>
        <taxon>Lactobacillales</taxon>
        <taxon>Streptococcaceae</taxon>
        <taxon>Streptococcus</taxon>
        <taxon>Streptococcus mitis group</taxon>
    </lineage>
</organism>
<accession>A0A0F2DU00</accession>
<protein>
    <submittedName>
        <fullName evidence="1">Uncharacterized protein</fullName>
    </submittedName>
</protein>
<comment type="caution">
    <text evidence="1">The sequence shown here is derived from an EMBL/GenBank/DDBJ whole genome shotgun (WGS) entry which is preliminary data.</text>
</comment>